<keyword evidence="2" id="KW-1185">Reference proteome</keyword>
<reference evidence="1 2" key="1">
    <citation type="submission" date="2023-07" db="EMBL/GenBank/DDBJ databases">
        <title>Comparative genomics of wheat-associated soil bacteria to identify genetic determinants of phenazine resistance.</title>
        <authorList>
            <person name="Mouncey N."/>
        </authorList>
    </citation>
    <scope>NUCLEOTIDE SEQUENCE [LARGE SCALE GENOMIC DNA]</scope>
    <source>
        <strain evidence="1 2">W4I19-2</strain>
    </source>
</reference>
<organism evidence="1 2">
    <name type="scientific">Streptomyces achromogenes</name>
    <dbReference type="NCBI Taxonomy" id="67255"/>
    <lineage>
        <taxon>Bacteria</taxon>
        <taxon>Bacillati</taxon>
        <taxon>Actinomycetota</taxon>
        <taxon>Actinomycetes</taxon>
        <taxon>Kitasatosporales</taxon>
        <taxon>Streptomycetaceae</taxon>
        <taxon>Streptomyces</taxon>
    </lineage>
</organism>
<dbReference type="Proteomes" id="UP001243364">
    <property type="component" value="Unassembled WGS sequence"/>
</dbReference>
<evidence type="ECO:0000313" key="1">
    <source>
        <dbReference type="EMBL" id="MDQ0686400.1"/>
    </source>
</evidence>
<dbReference type="EMBL" id="JAUSYA010000001">
    <property type="protein sequence ID" value="MDQ0686400.1"/>
    <property type="molecule type" value="Genomic_DNA"/>
</dbReference>
<proteinExistence type="predicted"/>
<sequence>MSGPVGAVSGNGRYSGVVRPGDPIAVELPDGPHVPLTIV</sequence>
<gene>
    <name evidence="1" type="ORF">QFZ56_005363</name>
</gene>
<evidence type="ECO:0000313" key="2">
    <source>
        <dbReference type="Proteomes" id="UP001243364"/>
    </source>
</evidence>
<name>A0ABU0Q978_STRAH</name>
<protein>
    <submittedName>
        <fullName evidence="1">Uncharacterized protein</fullName>
    </submittedName>
</protein>
<comment type="caution">
    <text evidence="1">The sequence shown here is derived from an EMBL/GenBank/DDBJ whole genome shotgun (WGS) entry which is preliminary data.</text>
</comment>
<accession>A0ABU0Q978</accession>